<proteinExistence type="inferred from homology"/>
<keyword evidence="3" id="KW-0238">DNA-binding</keyword>
<keyword evidence="7" id="KW-1185">Reference proteome</keyword>
<dbReference type="Gene3D" id="3.40.190.290">
    <property type="match status" value="1"/>
</dbReference>
<keyword evidence="2" id="KW-0805">Transcription regulation</keyword>
<dbReference type="EMBL" id="CP022983">
    <property type="protein sequence ID" value="ASV66869.1"/>
    <property type="molecule type" value="Genomic_DNA"/>
</dbReference>
<dbReference type="Proteomes" id="UP000215137">
    <property type="component" value="Chromosome"/>
</dbReference>
<dbReference type="KEGG" id="bko:CKF48_05750"/>
<comment type="similarity">
    <text evidence="1">Belongs to the LysR transcriptional regulatory family.</text>
</comment>
<gene>
    <name evidence="6" type="ORF">CKF48_05750</name>
</gene>
<organism evidence="6 7">
    <name type="scientific">Cytobacillus kochii</name>
    <dbReference type="NCBI Taxonomy" id="859143"/>
    <lineage>
        <taxon>Bacteria</taxon>
        <taxon>Bacillati</taxon>
        <taxon>Bacillota</taxon>
        <taxon>Bacilli</taxon>
        <taxon>Bacillales</taxon>
        <taxon>Bacillaceae</taxon>
        <taxon>Cytobacillus</taxon>
    </lineage>
</organism>
<dbReference type="RefSeq" id="WP_095370444.1">
    <property type="nucleotide sequence ID" value="NZ_CP022983.1"/>
</dbReference>
<dbReference type="OrthoDB" id="9803735at2"/>
<dbReference type="InterPro" id="IPR036388">
    <property type="entry name" value="WH-like_DNA-bd_sf"/>
</dbReference>
<dbReference type="FunFam" id="1.10.10.10:FF:000001">
    <property type="entry name" value="LysR family transcriptional regulator"/>
    <property type="match status" value="1"/>
</dbReference>
<dbReference type="GO" id="GO:0005829">
    <property type="term" value="C:cytosol"/>
    <property type="evidence" value="ECO:0007669"/>
    <property type="project" value="TreeGrafter"/>
</dbReference>
<evidence type="ECO:0000256" key="2">
    <source>
        <dbReference type="ARBA" id="ARBA00023015"/>
    </source>
</evidence>
<reference evidence="6 7" key="1">
    <citation type="submission" date="2017-08" db="EMBL/GenBank/DDBJ databases">
        <title>Complete Genome Sequence of Bacillus kochii Oregon-R-modENCODE STRAIN BDGP4, isolated from Drosophila melanogaster gut.</title>
        <authorList>
            <person name="Wan K.H."/>
            <person name="Yu C."/>
            <person name="Park S."/>
            <person name="Hammonds A.S."/>
            <person name="Booth B.W."/>
            <person name="Celniker S.E."/>
        </authorList>
    </citation>
    <scope>NUCLEOTIDE SEQUENCE [LARGE SCALE GENOMIC DNA]</scope>
    <source>
        <strain evidence="6 7">BDGP4</strain>
    </source>
</reference>
<dbReference type="SUPFAM" id="SSF46785">
    <property type="entry name" value="Winged helix' DNA-binding domain"/>
    <property type="match status" value="1"/>
</dbReference>
<evidence type="ECO:0000313" key="6">
    <source>
        <dbReference type="EMBL" id="ASV66869.1"/>
    </source>
</evidence>
<evidence type="ECO:0000259" key="5">
    <source>
        <dbReference type="PROSITE" id="PS50931"/>
    </source>
</evidence>
<dbReference type="PRINTS" id="PR00039">
    <property type="entry name" value="HTHLYSR"/>
</dbReference>
<dbReference type="InterPro" id="IPR005119">
    <property type="entry name" value="LysR_subst-bd"/>
</dbReference>
<dbReference type="GO" id="GO:0003677">
    <property type="term" value="F:DNA binding"/>
    <property type="evidence" value="ECO:0007669"/>
    <property type="project" value="UniProtKB-KW"/>
</dbReference>
<dbReference type="Pfam" id="PF00126">
    <property type="entry name" value="HTH_1"/>
    <property type="match status" value="1"/>
</dbReference>
<evidence type="ECO:0000256" key="3">
    <source>
        <dbReference type="ARBA" id="ARBA00023125"/>
    </source>
</evidence>
<dbReference type="SUPFAM" id="SSF53850">
    <property type="entry name" value="Periplasmic binding protein-like II"/>
    <property type="match status" value="1"/>
</dbReference>
<dbReference type="AlphaFoldDB" id="A0A248TFF0"/>
<dbReference type="PROSITE" id="PS50931">
    <property type="entry name" value="HTH_LYSR"/>
    <property type="match status" value="1"/>
</dbReference>
<accession>A0A248TFF0</accession>
<dbReference type="CDD" id="cd05466">
    <property type="entry name" value="PBP2_LTTR_substrate"/>
    <property type="match status" value="1"/>
</dbReference>
<dbReference type="Pfam" id="PF03466">
    <property type="entry name" value="LysR_substrate"/>
    <property type="match status" value="1"/>
</dbReference>
<dbReference type="InterPro" id="IPR036390">
    <property type="entry name" value="WH_DNA-bd_sf"/>
</dbReference>
<dbReference type="InterPro" id="IPR050950">
    <property type="entry name" value="HTH-type_LysR_regulators"/>
</dbReference>
<sequence length="294" mass="34044">MDIRQLQYYKTIVDQGSISKAAKVLHMAQPPLSQVLKKLETDLGSTLIHRYREKWELTETGIILYKYATQMLMEMQVVEEQIQEIERGDAGTVRIGVSSSCSNLLLDYISLYRKEFPNVKVSILNGNTEELLKRLDQREIDMAFLLRPMNNEQYKIKSLNKRSCVAIIPSEWADQLSPERTTFEEMVSFPFILLGALEGLTFTENILKSFEERNITPNIIIECKDVMMAIQLVSKGLGISMIPQMDNSPQLFENIEVRAIQSYEYQMEPVILRLKEKQMSKASWHFWEMIDGES</sequence>
<dbReference type="PANTHER" id="PTHR30419">
    <property type="entry name" value="HTH-TYPE TRANSCRIPTIONAL REGULATOR YBHD"/>
    <property type="match status" value="1"/>
</dbReference>
<name>A0A248TFF0_9BACI</name>
<dbReference type="InterPro" id="IPR000847">
    <property type="entry name" value="LysR_HTH_N"/>
</dbReference>
<dbReference type="Gene3D" id="1.10.10.10">
    <property type="entry name" value="Winged helix-like DNA-binding domain superfamily/Winged helix DNA-binding domain"/>
    <property type="match status" value="1"/>
</dbReference>
<keyword evidence="4" id="KW-0804">Transcription</keyword>
<evidence type="ECO:0000256" key="1">
    <source>
        <dbReference type="ARBA" id="ARBA00009437"/>
    </source>
</evidence>
<protein>
    <submittedName>
        <fullName evidence="6">LysR family transcriptional regulator</fullName>
    </submittedName>
</protein>
<evidence type="ECO:0000313" key="7">
    <source>
        <dbReference type="Proteomes" id="UP000215137"/>
    </source>
</evidence>
<feature type="domain" description="HTH lysR-type" evidence="5">
    <location>
        <begin position="1"/>
        <end position="58"/>
    </location>
</feature>
<evidence type="ECO:0000256" key="4">
    <source>
        <dbReference type="ARBA" id="ARBA00023163"/>
    </source>
</evidence>
<dbReference type="GO" id="GO:0003700">
    <property type="term" value="F:DNA-binding transcription factor activity"/>
    <property type="evidence" value="ECO:0007669"/>
    <property type="project" value="InterPro"/>
</dbReference>
<dbReference type="PANTHER" id="PTHR30419:SF28">
    <property type="entry name" value="HTH-TYPE TRANSCRIPTIONAL REGULATOR BSDA"/>
    <property type="match status" value="1"/>
</dbReference>